<feature type="region of interest" description="Disordered" evidence="1">
    <location>
        <begin position="156"/>
        <end position="223"/>
    </location>
</feature>
<dbReference type="VEuPathDB" id="GiardiaDB:GMRT_10526"/>
<feature type="compositionally biased region" description="Basic and acidic residues" evidence="1">
    <location>
        <begin position="95"/>
        <end position="108"/>
    </location>
</feature>
<feature type="compositionally biased region" description="Polar residues" evidence="1">
    <location>
        <begin position="161"/>
        <end position="186"/>
    </location>
</feature>
<name>A0A4Z1SMH8_GIAMU</name>
<dbReference type="OrthoDB" id="10251709at2759"/>
<feature type="region of interest" description="Disordered" evidence="1">
    <location>
        <begin position="494"/>
        <end position="516"/>
    </location>
</feature>
<dbReference type="AlphaFoldDB" id="A0A4Z1SMH8"/>
<feature type="region of interest" description="Disordered" evidence="1">
    <location>
        <begin position="237"/>
        <end position="274"/>
    </location>
</feature>
<comment type="caution">
    <text evidence="2">The sequence shown here is derived from an EMBL/GenBank/DDBJ whole genome shotgun (WGS) entry which is preliminary data.</text>
</comment>
<feature type="compositionally biased region" description="Polar residues" evidence="1">
    <location>
        <begin position="557"/>
        <end position="566"/>
    </location>
</feature>
<organism evidence="2 3">
    <name type="scientific">Giardia muris</name>
    <dbReference type="NCBI Taxonomy" id="5742"/>
    <lineage>
        <taxon>Eukaryota</taxon>
        <taxon>Metamonada</taxon>
        <taxon>Diplomonadida</taxon>
        <taxon>Hexamitidae</taxon>
        <taxon>Giardiinae</taxon>
        <taxon>Giardia</taxon>
    </lineage>
</organism>
<accession>A0A4Z1SMH8</accession>
<protein>
    <submittedName>
        <fullName evidence="2">Uncharacterized protein</fullName>
    </submittedName>
</protein>
<feature type="compositionally biased region" description="Polar residues" evidence="1">
    <location>
        <begin position="659"/>
        <end position="671"/>
    </location>
</feature>
<gene>
    <name evidence="2" type="ORF">GMRT_10526</name>
</gene>
<evidence type="ECO:0000313" key="3">
    <source>
        <dbReference type="Proteomes" id="UP000315496"/>
    </source>
</evidence>
<keyword evidence="3" id="KW-1185">Reference proteome</keyword>
<feature type="region of interest" description="Disordered" evidence="1">
    <location>
        <begin position="79"/>
        <end position="110"/>
    </location>
</feature>
<feature type="compositionally biased region" description="Basic and acidic residues" evidence="1">
    <location>
        <begin position="262"/>
        <end position="274"/>
    </location>
</feature>
<dbReference type="Proteomes" id="UP000315496">
    <property type="component" value="Chromosome 4"/>
</dbReference>
<reference evidence="2 3" key="1">
    <citation type="submission" date="2019-05" db="EMBL/GenBank/DDBJ databases">
        <title>The compact genome of Giardia muris reveals important steps in the evolution of intestinal protozoan parasites.</title>
        <authorList>
            <person name="Xu F."/>
            <person name="Jimenez-Gonzalez A."/>
            <person name="Einarsson E."/>
            <person name="Astvaldsson A."/>
            <person name="Peirasmaki D."/>
            <person name="Eckmann L."/>
            <person name="Andersson J.O."/>
            <person name="Svard S.G."/>
            <person name="Jerlstrom-Hultqvist J."/>
        </authorList>
    </citation>
    <scope>NUCLEOTIDE SEQUENCE [LARGE SCALE GENOMIC DNA]</scope>
    <source>
        <strain evidence="2 3">Roberts-Thomson</strain>
    </source>
</reference>
<feature type="region of interest" description="Disordered" evidence="1">
    <location>
        <begin position="655"/>
        <end position="695"/>
    </location>
</feature>
<dbReference type="EMBL" id="VDLU01000004">
    <property type="protein sequence ID" value="TNJ26894.1"/>
    <property type="molecule type" value="Genomic_DNA"/>
</dbReference>
<feature type="region of interest" description="Disordered" evidence="1">
    <location>
        <begin position="546"/>
        <end position="574"/>
    </location>
</feature>
<evidence type="ECO:0000313" key="2">
    <source>
        <dbReference type="EMBL" id="TNJ26894.1"/>
    </source>
</evidence>
<feature type="compositionally biased region" description="Polar residues" evidence="1">
    <location>
        <begin position="431"/>
        <end position="444"/>
    </location>
</feature>
<feature type="region of interest" description="Disordered" evidence="1">
    <location>
        <begin position="378"/>
        <end position="448"/>
    </location>
</feature>
<evidence type="ECO:0000256" key="1">
    <source>
        <dbReference type="SAM" id="MobiDB-lite"/>
    </source>
</evidence>
<proteinExistence type="predicted"/>
<sequence length="892" mass="98427">MEGFLIPTSATVIRPDASVDHIYEAEALTEPVAWIPAGEARPGSATLKASGRTRPTTVPSLNDEGLRERVLQEAMQAQAARHDDLRRKARGKWAQQEHERRIKSERRARSSVFLAPERGATRYTKTDLMRPVNDSELMLTPKLDFVRPRSPQVILRRRIESPSTPGSAEPTQQKRVSSTRSSTHASVRTRAATGKSGEALPGSGPGPTEKPPRPSSCFLTPGRDQYVSPLAFRMNKPAAELQGRKPTIRPRPQGKVAPDTSEEVKDSTEPAEPIRSKVSTNASAVTGLEGRPTSASGRAKLMIEDMELPVQGPVQRVRSRPATADTPTHLNAQPVRTVASRAQANHAYVRNQRSISPWRDWRIKDGAAAAEPTEKAQYALRGRAQAQTRASDDLPLGDLTRSEVQAMATRHRRVAPLPTYAPTGPKVGPTAPTSGQTRARATTQPDRKLVAAIRQERVRKTSIHRGKDPASAYTPSRRLQRLQEKADKTAFRAGTRGGCVSEPASPGIQRTPRNSDAVRQSIDERLKYQNAAYLPDYRTCLGRSSLPRSRSECGLTPLQQADSRPASTPARGGLDHRDMQGMLYTQQGLPVPASLAYMLTDNVLGTVKEIQPGGGHEPQDGPLLAVRDEPVISRRFSPARPVSVNDLKRRHGGFPAMQKQISRSKPQSQQGLRYDSHLSPNAFTRPSDEPPTCVPDAQATIAETNIERRRYNLTHPSVPLASKMPVTGREIMPGKMAPYCITNLNVPTATLLVKTIQAGEELCRPVISTSHFDYSEQLDVTDAGNYIRPRVRGPTFREDYSTSANLDTGRLAVDSRIALLDKEYMESSKFYDRKHIDECYKHKAGAPAFATQTRRRMEARPTVDVFYKVNYSAVDPRIPSGLAIEKQQCRFK</sequence>